<accession>A0A250KJ07</accession>
<dbReference type="EMBL" id="AP018050">
    <property type="protein sequence ID" value="BBA29641.1"/>
    <property type="molecule type" value="Genomic_DNA"/>
</dbReference>
<dbReference type="AlphaFoldDB" id="A0A250KJ07"/>
<reference evidence="1 2" key="1">
    <citation type="submission" date="2017-05" db="EMBL/GenBank/DDBJ databases">
        <title>whole genome sequence of Prevotella melaninogenica GAI 07411.</title>
        <authorList>
            <person name="Kondo Y."/>
            <person name="Hoshino T."/>
        </authorList>
    </citation>
    <scope>NUCLEOTIDE SEQUENCE [LARGE SCALE GENOMIC DNA]</scope>
    <source>
        <strain evidence="1 2">GAI 07411</strain>
    </source>
</reference>
<proteinExistence type="predicted"/>
<evidence type="ECO:0000313" key="2">
    <source>
        <dbReference type="Proteomes" id="UP000267517"/>
    </source>
</evidence>
<gene>
    <name evidence="1" type="ORF">PMEL_200156</name>
</gene>
<protein>
    <submittedName>
        <fullName evidence="1">Uncharacterized protein</fullName>
    </submittedName>
</protein>
<sequence>MKNITLKTIPTAAVDCVLILPTKERIDQIIHTGQQHRDDGRYSHGAYHTMDRRLGQECIFIAHCFILQS</sequence>
<evidence type="ECO:0000313" key="1">
    <source>
        <dbReference type="EMBL" id="BBA29641.1"/>
    </source>
</evidence>
<organism evidence="1 2">
    <name type="scientific">Prevotella melaninogenica</name>
    <dbReference type="NCBI Taxonomy" id="28132"/>
    <lineage>
        <taxon>Bacteria</taxon>
        <taxon>Pseudomonadati</taxon>
        <taxon>Bacteroidota</taxon>
        <taxon>Bacteroidia</taxon>
        <taxon>Bacteroidales</taxon>
        <taxon>Prevotellaceae</taxon>
        <taxon>Prevotella</taxon>
    </lineage>
</organism>
<dbReference type="Proteomes" id="UP000267517">
    <property type="component" value="Chromosome II"/>
</dbReference>
<name>A0A250KJ07_9BACT</name>